<dbReference type="GO" id="GO:0016301">
    <property type="term" value="F:kinase activity"/>
    <property type="evidence" value="ECO:0007669"/>
    <property type="project" value="UniProtKB-KW"/>
</dbReference>
<dbReference type="GO" id="GO:0000160">
    <property type="term" value="P:phosphorelay signal transduction system"/>
    <property type="evidence" value="ECO:0007669"/>
    <property type="project" value="UniProtKB-KW"/>
</dbReference>
<dbReference type="eggNOG" id="COG4585">
    <property type="taxonomic scope" value="Bacteria"/>
</dbReference>
<keyword evidence="2" id="KW-0418">Kinase</keyword>
<dbReference type="InterPro" id="IPR050482">
    <property type="entry name" value="Sensor_HK_TwoCompSys"/>
</dbReference>
<evidence type="ECO:0000313" key="6">
    <source>
        <dbReference type="EMBL" id="BAK37702.1"/>
    </source>
</evidence>
<dbReference type="PANTHER" id="PTHR24421:SF61">
    <property type="entry name" value="OXYGEN SENSOR HISTIDINE KINASE NREB"/>
    <property type="match status" value="1"/>
</dbReference>
<name>F5XEF4_MICPN</name>
<feature type="transmembrane region" description="Helical" evidence="4">
    <location>
        <begin position="158"/>
        <end position="178"/>
    </location>
</feature>
<reference evidence="6 7" key="1">
    <citation type="submission" date="2011-05" db="EMBL/GenBank/DDBJ databases">
        <title>Whole genome sequence of Microlunatus phosphovorus NM-1.</title>
        <authorList>
            <person name="Hosoyama A."/>
            <person name="Sasaki K."/>
            <person name="Harada T."/>
            <person name="Igarashi R."/>
            <person name="Kawakoshi A."/>
            <person name="Sasagawa M."/>
            <person name="Fukada J."/>
            <person name="Nakamura S."/>
            <person name="Katano Y."/>
            <person name="Hanada S."/>
            <person name="Kamagata Y."/>
            <person name="Nakamura N."/>
            <person name="Yamazaki S."/>
            <person name="Fujita N."/>
        </authorList>
    </citation>
    <scope>NUCLEOTIDE SEQUENCE [LARGE SCALE GENOMIC DNA]</scope>
    <source>
        <strain evidence="7">ATCC 700054 / DSM 10555 / JCM 9379 / NBRC 101784 / NCIMB 13414 / VKM Ac-1990 / NM-1</strain>
    </source>
</reference>
<protein>
    <recommendedName>
        <fullName evidence="5">Histidine kinase/HSP90-like ATPase domain-containing protein</fullName>
    </recommendedName>
</protein>
<keyword evidence="7" id="KW-1185">Reference proteome</keyword>
<feature type="transmembrane region" description="Helical" evidence="4">
    <location>
        <begin position="104"/>
        <end position="120"/>
    </location>
</feature>
<sequence>MSPTTSRRSHRDAADSFIARAVAIFVIAMSAQSMGGVIAQSPRVALWWLIVIGSLMAWSGCWVTVSGLFGRSPRLALTIFALAAIVGLALWPVAHPTADSGPPWVWNVLGLSVACVAAAWGQRFALIYTGVTAVILAVVRLLPSGGAASWAASLQDTAFLVAAGLALTAAIQAVRVGAERADASALAAANAHHTSAVARARLIERHRLGAILHDSVLSALVSAARARTPTQRQSAAELAAASLRRLEDYGRARTAPTTRISQLPDRLQSTVEAAALLPVDIYASLPVGVDAELPGDTAEALLAAVHAAVDNASRHSGAARITVRMIVDLSMIGDSPSRRLRVEISDDGRGFDPLAVSSRCLGVRLSIIQRMLDAGGTAVVDSAPGQGTRVILECEVVG</sequence>
<dbReference type="Pfam" id="PF02518">
    <property type="entry name" value="HATPase_c"/>
    <property type="match status" value="1"/>
</dbReference>
<evidence type="ECO:0000256" key="2">
    <source>
        <dbReference type="ARBA" id="ARBA00022777"/>
    </source>
</evidence>
<feature type="domain" description="Histidine kinase/HSP90-like ATPase" evidence="5">
    <location>
        <begin position="299"/>
        <end position="393"/>
    </location>
</feature>
<dbReference type="EMBL" id="AP012204">
    <property type="protein sequence ID" value="BAK37702.1"/>
    <property type="molecule type" value="Genomic_DNA"/>
</dbReference>
<evidence type="ECO:0000256" key="3">
    <source>
        <dbReference type="ARBA" id="ARBA00023012"/>
    </source>
</evidence>
<dbReference type="InterPro" id="IPR036890">
    <property type="entry name" value="HATPase_C_sf"/>
</dbReference>
<dbReference type="STRING" id="1032480.MLP_46880"/>
<evidence type="ECO:0000259" key="5">
    <source>
        <dbReference type="Pfam" id="PF02518"/>
    </source>
</evidence>
<keyword evidence="1" id="KW-0808">Transferase</keyword>
<dbReference type="KEGG" id="mph:MLP_46880"/>
<evidence type="ECO:0000256" key="4">
    <source>
        <dbReference type="SAM" id="Phobius"/>
    </source>
</evidence>
<feature type="transmembrane region" description="Helical" evidence="4">
    <location>
        <begin position="45"/>
        <end position="68"/>
    </location>
</feature>
<evidence type="ECO:0000256" key="1">
    <source>
        <dbReference type="ARBA" id="ARBA00022679"/>
    </source>
</evidence>
<accession>F5XEF4</accession>
<keyword evidence="4" id="KW-1133">Transmembrane helix</keyword>
<dbReference type="Proteomes" id="UP000007947">
    <property type="component" value="Chromosome"/>
</dbReference>
<feature type="transmembrane region" description="Helical" evidence="4">
    <location>
        <begin position="75"/>
        <end position="92"/>
    </location>
</feature>
<dbReference type="SUPFAM" id="SSF55874">
    <property type="entry name" value="ATPase domain of HSP90 chaperone/DNA topoisomerase II/histidine kinase"/>
    <property type="match status" value="1"/>
</dbReference>
<dbReference type="HOGENOM" id="CLU_048261_0_0_11"/>
<dbReference type="RefSeq" id="WP_013865531.1">
    <property type="nucleotide sequence ID" value="NC_015635.1"/>
</dbReference>
<keyword evidence="3" id="KW-0902">Two-component regulatory system</keyword>
<keyword evidence="4" id="KW-0472">Membrane</keyword>
<dbReference type="PANTHER" id="PTHR24421">
    <property type="entry name" value="NITRATE/NITRITE SENSOR PROTEIN NARX-RELATED"/>
    <property type="match status" value="1"/>
</dbReference>
<dbReference type="Gene3D" id="3.30.565.10">
    <property type="entry name" value="Histidine kinase-like ATPase, C-terminal domain"/>
    <property type="match status" value="1"/>
</dbReference>
<dbReference type="AlphaFoldDB" id="F5XEF4"/>
<keyword evidence="4" id="KW-0812">Transmembrane</keyword>
<feature type="transmembrane region" description="Helical" evidence="4">
    <location>
        <begin position="21"/>
        <end position="39"/>
    </location>
</feature>
<gene>
    <name evidence="6" type="ordered locus">MLP_46880</name>
</gene>
<dbReference type="InterPro" id="IPR003594">
    <property type="entry name" value="HATPase_dom"/>
</dbReference>
<dbReference type="OrthoDB" id="5125370at2"/>
<organism evidence="6 7">
    <name type="scientific">Microlunatus phosphovorus (strain ATCC 700054 / DSM 10555 / JCM 9379 / NBRC 101784 / NCIMB 13414 / VKM Ac-1990 / NM-1)</name>
    <dbReference type="NCBI Taxonomy" id="1032480"/>
    <lineage>
        <taxon>Bacteria</taxon>
        <taxon>Bacillati</taxon>
        <taxon>Actinomycetota</taxon>
        <taxon>Actinomycetes</taxon>
        <taxon>Propionibacteriales</taxon>
        <taxon>Propionibacteriaceae</taxon>
        <taxon>Microlunatus</taxon>
    </lineage>
</organism>
<feature type="transmembrane region" description="Helical" evidence="4">
    <location>
        <begin position="127"/>
        <end position="152"/>
    </location>
</feature>
<proteinExistence type="predicted"/>
<evidence type="ECO:0000313" key="7">
    <source>
        <dbReference type="Proteomes" id="UP000007947"/>
    </source>
</evidence>